<protein>
    <recommendedName>
        <fullName evidence="4">Ribbon-helix-helix protein CopG domain-containing protein</fullName>
    </recommendedName>
</protein>
<feature type="region of interest" description="Disordered" evidence="1">
    <location>
        <begin position="84"/>
        <end position="104"/>
    </location>
</feature>
<evidence type="ECO:0000313" key="2">
    <source>
        <dbReference type="EMBL" id="GII80729.1"/>
    </source>
</evidence>
<gene>
    <name evidence="2" type="ORF">Sru01_57110</name>
</gene>
<name>A0A919V2G7_9ACTN</name>
<evidence type="ECO:0000256" key="1">
    <source>
        <dbReference type="SAM" id="MobiDB-lite"/>
    </source>
</evidence>
<accession>A0A919V2G7</accession>
<proteinExistence type="predicted"/>
<comment type="caution">
    <text evidence="2">The sequence shown here is derived from an EMBL/GenBank/DDBJ whole genome shotgun (WGS) entry which is preliminary data.</text>
</comment>
<sequence>MPAGPSGVYRRGMGHSSFTIRLNDVQTEALVRQAHLEGRRVEDIIRAAVQRHIEARHAAVTLMARWSLDREDLETAATALGVPPLTDEEWAQASRPPMTRTRVS</sequence>
<keyword evidence="3" id="KW-1185">Reference proteome</keyword>
<dbReference type="Proteomes" id="UP000655287">
    <property type="component" value="Unassembled WGS sequence"/>
</dbReference>
<organism evidence="2 3">
    <name type="scientific">Sphaerisporangium rufum</name>
    <dbReference type="NCBI Taxonomy" id="1381558"/>
    <lineage>
        <taxon>Bacteria</taxon>
        <taxon>Bacillati</taxon>
        <taxon>Actinomycetota</taxon>
        <taxon>Actinomycetes</taxon>
        <taxon>Streptosporangiales</taxon>
        <taxon>Streptosporangiaceae</taxon>
        <taxon>Sphaerisporangium</taxon>
    </lineage>
</organism>
<evidence type="ECO:0000313" key="3">
    <source>
        <dbReference type="Proteomes" id="UP000655287"/>
    </source>
</evidence>
<dbReference type="EMBL" id="BOOU01000078">
    <property type="protein sequence ID" value="GII80729.1"/>
    <property type="molecule type" value="Genomic_DNA"/>
</dbReference>
<dbReference type="AlphaFoldDB" id="A0A919V2G7"/>
<reference evidence="2" key="1">
    <citation type="submission" date="2021-01" db="EMBL/GenBank/DDBJ databases">
        <title>Whole genome shotgun sequence of Sphaerisporangium rufum NBRC 109079.</title>
        <authorList>
            <person name="Komaki H."/>
            <person name="Tamura T."/>
        </authorList>
    </citation>
    <scope>NUCLEOTIDE SEQUENCE</scope>
    <source>
        <strain evidence="2">NBRC 109079</strain>
    </source>
</reference>
<evidence type="ECO:0008006" key="4">
    <source>
        <dbReference type="Google" id="ProtNLM"/>
    </source>
</evidence>